<protein>
    <submittedName>
        <fullName evidence="1">Uncharacterized protein</fullName>
    </submittedName>
</protein>
<evidence type="ECO:0000313" key="1">
    <source>
        <dbReference type="EMBL" id="KAL3964007.1"/>
    </source>
</evidence>
<sequence>MTTTLGMRRNWGRAQDSPRLRPMILVFFSQRLGIVFVICRGLSLGGWNQRRPPRAERVRRCGSNGARQQPARPQEQYLVAHDVSERVAECSRGLAKGQYCALPSVPPQLGVWQKEERGRRKDAAGTARQRARKKEAAGARPTEQVRDGKVKTI</sequence>
<comment type="caution">
    <text evidence="1">The sequence shown here is derived from an EMBL/GenBank/DDBJ whole genome shotgun (WGS) entry which is preliminary data.</text>
</comment>
<evidence type="ECO:0000313" key="2">
    <source>
        <dbReference type="Proteomes" id="UP001638806"/>
    </source>
</evidence>
<accession>A0ACC4E767</accession>
<name>A0ACC4E767_PURLI</name>
<proteinExistence type="predicted"/>
<organism evidence="1 2">
    <name type="scientific">Purpureocillium lilacinum</name>
    <name type="common">Paecilomyces lilacinus</name>
    <dbReference type="NCBI Taxonomy" id="33203"/>
    <lineage>
        <taxon>Eukaryota</taxon>
        <taxon>Fungi</taxon>
        <taxon>Dikarya</taxon>
        <taxon>Ascomycota</taxon>
        <taxon>Pezizomycotina</taxon>
        <taxon>Sordariomycetes</taxon>
        <taxon>Hypocreomycetidae</taxon>
        <taxon>Hypocreales</taxon>
        <taxon>Ophiocordycipitaceae</taxon>
        <taxon>Purpureocillium</taxon>
    </lineage>
</organism>
<dbReference type="Proteomes" id="UP001638806">
    <property type="component" value="Unassembled WGS sequence"/>
</dbReference>
<reference evidence="1" key="1">
    <citation type="submission" date="2024-12" db="EMBL/GenBank/DDBJ databases">
        <title>Comparative genomics and development of molecular markers within Purpureocillium lilacinum and among Purpureocillium species.</title>
        <authorList>
            <person name="Yeh Z.-Y."/>
            <person name="Ni N.-T."/>
            <person name="Lo P.-H."/>
            <person name="Mushyakhwo K."/>
            <person name="Lin C.-F."/>
            <person name="Nai Y.-S."/>
        </authorList>
    </citation>
    <scope>NUCLEOTIDE SEQUENCE</scope>
    <source>
        <strain evidence="1">NCHU-NPUST-175</strain>
    </source>
</reference>
<gene>
    <name evidence="1" type="ORF">ACCO45_001011</name>
</gene>
<keyword evidence="2" id="KW-1185">Reference proteome</keyword>
<dbReference type="EMBL" id="JBGNUJ010000002">
    <property type="protein sequence ID" value="KAL3964007.1"/>
    <property type="molecule type" value="Genomic_DNA"/>
</dbReference>